<evidence type="ECO:0000256" key="3">
    <source>
        <dbReference type="ARBA" id="ARBA00022989"/>
    </source>
</evidence>
<keyword evidence="9" id="KW-1185">Reference proteome</keyword>
<evidence type="ECO:0000256" key="6">
    <source>
        <dbReference type="RuleBase" id="RU361157"/>
    </source>
</evidence>
<keyword evidence="4 6" id="KW-0472">Membrane</keyword>
<evidence type="ECO:0000256" key="5">
    <source>
        <dbReference type="ARBA" id="ARBA00023251"/>
    </source>
</evidence>
<dbReference type="InterPro" id="IPR013525">
    <property type="entry name" value="ABC2_TM"/>
</dbReference>
<comment type="similarity">
    <text evidence="6">Belongs to the ABC-2 integral membrane protein family.</text>
</comment>
<feature type="domain" description="ABC transmembrane type-2" evidence="7">
    <location>
        <begin position="86"/>
        <end position="316"/>
    </location>
</feature>
<evidence type="ECO:0000256" key="2">
    <source>
        <dbReference type="ARBA" id="ARBA00022692"/>
    </source>
</evidence>
<evidence type="ECO:0000313" key="8">
    <source>
        <dbReference type="EMBL" id="RXW31446.1"/>
    </source>
</evidence>
<keyword evidence="2 6" id="KW-0812">Transmembrane</keyword>
<organism evidence="8 9">
    <name type="scientific">Propioniciclava flava</name>
    <dbReference type="NCBI Taxonomy" id="2072026"/>
    <lineage>
        <taxon>Bacteria</taxon>
        <taxon>Bacillati</taxon>
        <taxon>Actinomycetota</taxon>
        <taxon>Actinomycetes</taxon>
        <taxon>Propionibacteriales</taxon>
        <taxon>Propionibacteriaceae</taxon>
        <taxon>Propioniciclava</taxon>
    </lineage>
</organism>
<dbReference type="AlphaFoldDB" id="A0A4Q2EFM7"/>
<reference evidence="8 9" key="1">
    <citation type="submission" date="2018-01" db="EMBL/GenBank/DDBJ databases">
        <title>Lactibacter flavus gen. nov., sp. nov., a novel bacterium of the family Propionibacteriaceae isolated from raw milk and dairy products.</title>
        <authorList>
            <person name="Wenning M."/>
            <person name="Breitenwieser F."/>
            <person name="Huptas C."/>
            <person name="von Neubeck M."/>
            <person name="Busse H.-J."/>
            <person name="Scherer S."/>
        </authorList>
    </citation>
    <scope>NUCLEOTIDE SEQUENCE [LARGE SCALE GENOMIC DNA]</scope>
    <source>
        <strain evidence="8 9">VG341</strain>
    </source>
</reference>
<evidence type="ECO:0000313" key="9">
    <source>
        <dbReference type="Proteomes" id="UP000290624"/>
    </source>
</evidence>
<dbReference type="PRINTS" id="PR00164">
    <property type="entry name" value="ABC2TRNSPORT"/>
</dbReference>
<dbReference type="Proteomes" id="UP000290624">
    <property type="component" value="Unassembled WGS sequence"/>
</dbReference>
<dbReference type="InterPro" id="IPR051784">
    <property type="entry name" value="Nod_factor_ABC_transporter"/>
</dbReference>
<name>A0A4Q2EFM7_9ACTN</name>
<proteinExistence type="inferred from homology"/>
<keyword evidence="5" id="KW-0046">Antibiotic resistance</keyword>
<feature type="transmembrane region" description="Helical" evidence="6">
    <location>
        <begin position="119"/>
        <end position="145"/>
    </location>
</feature>
<feature type="transmembrane region" description="Helical" evidence="6">
    <location>
        <begin position="202"/>
        <end position="224"/>
    </location>
</feature>
<dbReference type="GO" id="GO:0046677">
    <property type="term" value="P:response to antibiotic"/>
    <property type="evidence" value="ECO:0007669"/>
    <property type="project" value="UniProtKB-KW"/>
</dbReference>
<dbReference type="Pfam" id="PF01061">
    <property type="entry name" value="ABC2_membrane"/>
    <property type="match status" value="1"/>
</dbReference>
<evidence type="ECO:0000256" key="4">
    <source>
        <dbReference type="ARBA" id="ARBA00023136"/>
    </source>
</evidence>
<comment type="subcellular location">
    <subcellularLocation>
        <location evidence="6">Cell membrane</location>
        <topology evidence="6">Multi-pass membrane protein</topology>
    </subcellularLocation>
    <subcellularLocation>
        <location evidence="1">Membrane</location>
        <topology evidence="1">Multi-pass membrane protein</topology>
    </subcellularLocation>
</comment>
<dbReference type="EMBL" id="PPCV01000009">
    <property type="protein sequence ID" value="RXW31446.1"/>
    <property type="molecule type" value="Genomic_DNA"/>
</dbReference>
<keyword evidence="6" id="KW-1003">Cell membrane</keyword>
<feature type="transmembrane region" description="Helical" evidence="6">
    <location>
        <begin position="83"/>
        <end position="107"/>
    </location>
</feature>
<dbReference type="OrthoDB" id="9778589at2"/>
<dbReference type="PROSITE" id="PS51012">
    <property type="entry name" value="ABC_TM2"/>
    <property type="match status" value="1"/>
</dbReference>
<feature type="transmembrane region" description="Helical" evidence="6">
    <location>
        <begin position="288"/>
        <end position="309"/>
    </location>
</feature>
<keyword evidence="3 6" id="KW-1133">Transmembrane helix</keyword>
<dbReference type="PANTHER" id="PTHR43229">
    <property type="entry name" value="NODULATION PROTEIN J"/>
    <property type="match status" value="1"/>
</dbReference>
<dbReference type="GO" id="GO:0140359">
    <property type="term" value="F:ABC-type transporter activity"/>
    <property type="evidence" value="ECO:0007669"/>
    <property type="project" value="InterPro"/>
</dbReference>
<feature type="transmembrane region" description="Helical" evidence="6">
    <location>
        <begin position="245"/>
        <end position="268"/>
    </location>
</feature>
<comment type="caution">
    <text evidence="8">The sequence shown here is derived from an EMBL/GenBank/DDBJ whole genome shotgun (WGS) entry which is preliminary data.</text>
</comment>
<dbReference type="PANTHER" id="PTHR43229:SF2">
    <property type="entry name" value="NODULATION PROTEIN J"/>
    <property type="match status" value="1"/>
</dbReference>
<dbReference type="GO" id="GO:0043190">
    <property type="term" value="C:ATP-binding cassette (ABC) transporter complex"/>
    <property type="evidence" value="ECO:0007669"/>
    <property type="project" value="InterPro"/>
</dbReference>
<accession>A0A4Q2EFM7</accession>
<dbReference type="InterPro" id="IPR000412">
    <property type="entry name" value="ABC_2_transport"/>
</dbReference>
<feature type="transmembrane region" description="Helical" evidence="6">
    <location>
        <begin position="175"/>
        <end position="196"/>
    </location>
</feature>
<evidence type="ECO:0000259" key="7">
    <source>
        <dbReference type="PROSITE" id="PS51012"/>
    </source>
</evidence>
<dbReference type="InterPro" id="IPR047817">
    <property type="entry name" value="ABC2_TM_bact-type"/>
</dbReference>
<protein>
    <recommendedName>
        <fullName evidence="6">Transport permease protein</fullName>
    </recommendedName>
</protein>
<keyword evidence="6" id="KW-0813">Transport</keyword>
<gene>
    <name evidence="8" type="ORF">C1706_12335</name>
</gene>
<evidence type="ECO:0000256" key="1">
    <source>
        <dbReference type="ARBA" id="ARBA00004141"/>
    </source>
</evidence>
<sequence>MRSTAAGTPPSRPWCAVPRWRTCSSASPGGPSLTEQPAPGGTTAVDAPLVSFTGIDHAVLAKRTRRWGWVQYSSYRHAAERPFLGSSLAVALGNPILYLAAMGLGLGSIVRHDVDGVGYLWFVAPGLLVSTVVSTAAQFGTWPIFGGFKWQRTYLAAQATPLEPRQMAQGETLAITVRLLVQALLFWLLGFAFGAWPGGASLLNVPIATLAGLAMFTPLMAYAATLEEEGLQFSFVQRLIVMPMFLFAGTFFPLSVMPLSLQWIGWISPMWHGTQLARMASYGLSEPPWLVAVHLVVLVVFFVGGLWAASRTFTRRLVR</sequence>